<feature type="signal peptide" evidence="7">
    <location>
        <begin position="1"/>
        <end position="20"/>
    </location>
</feature>
<keyword evidence="10" id="KW-1185">Reference proteome</keyword>
<evidence type="ECO:0000256" key="6">
    <source>
        <dbReference type="ARBA" id="ARBA00023237"/>
    </source>
</evidence>
<dbReference type="InterPro" id="IPR057601">
    <property type="entry name" value="Oar-like_b-barrel"/>
</dbReference>
<evidence type="ECO:0000313" key="9">
    <source>
        <dbReference type="EMBL" id="CDM66327.1"/>
    </source>
</evidence>
<dbReference type="Gene3D" id="2.40.170.20">
    <property type="entry name" value="TonB-dependent receptor, beta-barrel domain"/>
    <property type="match status" value="1"/>
</dbReference>
<dbReference type="AlphaFoldDB" id="A0A0B6X022"/>
<name>A0A0B6X022_9BACT</name>
<feature type="domain" description="TonB-dependent transporter Oar-like beta-barrel" evidence="8">
    <location>
        <begin position="244"/>
        <end position="1081"/>
    </location>
</feature>
<dbReference type="Proteomes" id="UP000031518">
    <property type="component" value="Unassembled WGS sequence"/>
</dbReference>
<dbReference type="InterPro" id="IPR036942">
    <property type="entry name" value="Beta-barrel_TonB_sf"/>
</dbReference>
<dbReference type="EMBL" id="CBXV010000008">
    <property type="protein sequence ID" value="CDM66327.1"/>
    <property type="molecule type" value="Genomic_DNA"/>
</dbReference>
<keyword evidence="4" id="KW-0812">Transmembrane</keyword>
<dbReference type="GO" id="GO:0009279">
    <property type="term" value="C:cell outer membrane"/>
    <property type="evidence" value="ECO:0007669"/>
    <property type="project" value="UniProtKB-SubCell"/>
</dbReference>
<dbReference type="Gene3D" id="2.60.40.1120">
    <property type="entry name" value="Carboxypeptidase-like, regulatory domain"/>
    <property type="match status" value="1"/>
</dbReference>
<evidence type="ECO:0000256" key="3">
    <source>
        <dbReference type="ARBA" id="ARBA00022452"/>
    </source>
</evidence>
<evidence type="ECO:0000256" key="1">
    <source>
        <dbReference type="ARBA" id="ARBA00004571"/>
    </source>
</evidence>
<dbReference type="GO" id="GO:0044718">
    <property type="term" value="P:siderophore transmembrane transport"/>
    <property type="evidence" value="ECO:0007669"/>
    <property type="project" value="TreeGrafter"/>
</dbReference>
<keyword evidence="2" id="KW-0813">Transport</keyword>
<feature type="chain" id="PRO_5002110979" evidence="7">
    <location>
        <begin position="21"/>
        <end position="1131"/>
    </location>
</feature>
<organism evidence="9 10">
    <name type="scientific">Pyrinomonas methylaliphatogenes</name>
    <dbReference type="NCBI Taxonomy" id="454194"/>
    <lineage>
        <taxon>Bacteria</taxon>
        <taxon>Pseudomonadati</taxon>
        <taxon>Acidobacteriota</taxon>
        <taxon>Blastocatellia</taxon>
        <taxon>Blastocatellales</taxon>
        <taxon>Pyrinomonadaceae</taxon>
        <taxon>Pyrinomonas</taxon>
    </lineage>
</organism>
<evidence type="ECO:0000259" key="8">
    <source>
        <dbReference type="Pfam" id="PF25183"/>
    </source>
</evidence>
<dbReference type="STRING" id="454194.PYK22_02354"/>
<keyword evidence="9" id="KW-0675">Receptor</keyword>
<dbReference type="PANTHER" id="PTHR30069">
    <property type="entry name" value="TONB-DEPENDENT OUTER MEMBRANE RECEPTOR"/>
    <property type="match status" value="1"/>
</dbReference>
<protein>
    <submittedName>
        <fullName evidence="9">Outer membrane receptor for ferrienterochelin and colicins</fullName>
    </submittedName>
</protein>
<evidence type="ECO:0000256" key="4">
    <source>
        <dbReference type="ARBA" id="ARBA00022692"/>
    </source>
</evidence>
<reference evidence="9 10" key="1">
    <citation type="submission" date="2013-12" db="EMBL/GenBank/DDBJ databases">
        <authorList>
            <person name="Stott M."/>
        </authorList>
    </citation>
    <scope>NUCLEOTIDE SEQUENCE [LARGE SCALE GENOMIC DNA]</scope>
    <source>
        <strain evidence="9 10">K22</strain>
    </source>
</reference>
<evidence type="ECO:0000256" key="2">
    <source>
        <dbReference type="ARBA" id="ARBA00022448"/>
    </source>
</evidence>
<keyword evidence="3" id="KW-1134">Transmembrane beta strand</keyword>
<dbReference type="InterPro" id="IPR008969">
    <property type="entry name" value="CarboxyPept-like_regulatory"/>
</dbReference>
<dbReference type="SUPFAM" id="SSF56935">
    <property type="entry name" value="Porins"/>
    <property type="match status" value="1"/>
</dbReference>
<keyword evidence="7" id="KW-0732">Signal</keyword>
<evidence type="ECO:0000256" key="7">
    <source>
        <dbReference type="SAM" id="SignalP"/>
    </source>
</evidence>
<comment type="subcellular location">
    <subcellularLocation>
        <location evidence="1">Cell outer membrane</location>
        <topology evidence="1">Multi-pass membrane protein</topology>
    </subcellularLocation>
</comment>
<sequence precursor="true">MFKKLSIIFFCLSSSLSSFAQIDQGRITGTVRDTNGAVIAGATVVVRNERTGEERTVTTNQDGIYLVTSLKPSSYTITVNAPDFAPAQLAGIALAVGQELNLSVTLQPTGVVASVNVVSADEAAIDMSSARIGANVNQREMQLLPINGRQLSQLYLQAPGSINSGSGTYGDIRFSGRAVEQNIIRLDGVEGTAIIDASPGNLNGEIPSPFRLQTSLESVQEFRVESNSYPAEYGTGTGGQITVISKSGSNEFHGSAFEYLRNDALDARNFFDLSRKSPLRMNQFGGSIGGPIIKNRFFFFLSYEGYRLRSGINSIEAVPSSRVRARAVPAIAPLLDAFLGPGAVILPGASANPDFEIAQLQSVARVDENAVGARFDYKFNDRYSMFFRYYRDQGTNDQPEGVTGRRAFVRAVPQNAVLSFQQVLTPKTINETKIGFNEALTRVNGIAPTVNGIDLSRITINITGSVANVGIAGQGASSGVAVPGGLLRQNSATNGRGAPYTPYSISFIDNLNHTRGNHAIKIGGEVRLVRMYTDRLGGTTYTYQNLNAFLANTAQSVQFLGDLSAPSVFNNGATGERFAKQEYYIAYAQDEWRIRPNLTLNYGLRYEYYTPLREARNLAVVFDINNGTLLPPDRPYFKSSKTNFGPRLALAWTPKPNGRGLVGGGRTVLRAGFGIYYGPGQTEDQIQPIESDRVSSTLSNVANAFPQDPAVLTANFINNPLNRQFQPRAYAPEYEIPERVYQYSVSLQQELPYKLVLTAAYVGSQGRNLFLRNFANRILPGSATVLTGANYPTGVGIINEVDAAGNLVRAVVVRQFDIVQGNRVLRPYAEIDFKTSGGSDSYNALQLALSRRLTSGLTLNSQYTLGRSYGNSSGSNEALTAGNPFDYNYDRGYNAFDIRHSFNLSAVYALPFGRGQAFLRDVGGVGQALVGNWEVAAIFNARSGLPLDIRVVRPDIVYVDANGNVFNNPAPDRRAVINTPGGGASRNVRRPDLVPGVNPYLDADRRFLNPAAFAIPAPGKFGNLPRGLLRGPNFKQFDLMIAKRLPITEKSNIELRAEFFNLFNTTNFANPPVTLPNALPNNSLAETNTLQPGQPFTQAAAGVFGILNRTVERTVGLGTNRQIQLAVRFNF</sequence>
<keyword evidence="5" id="KW-0472">Membrane</keyword>
<keyword evidence="6" id="KW-0998">Cell outer membrane</keyword>
<evidence type="ECO:0000313" key="10">
    <source>
        <dbReference type="Proteomes" id="UP000031518"/>
    </source>
</evidence>
<dbReference type="SUPFAM" id="SSF49464">
    <property type="entry name" value="Carboxypeptidase regulatory domain-like"/>
    <property type="match status" value="1"/>
</dbReference>
<dbReference type="Pfam" id="PF13620">
    <property type="entry name" value="CarboxypepD_reg"/>
    <property type="match status" value="1"/>
</dbReference>
<dbReference type="Pfam" id="PF25183">
    <property type="entry name" value="OMP_b-brl_4"/>
    <property type="match status" value="1"/>
</dbReference>
<dbReference type="InterPro" id="IPR039426">
    <property type="entry name" value="TonB-dep_rcpt-like"/>
</dbReference>
<accession>A0A0B6X022</accession>
<evidence type="ECO:0000256" key="5">
    <source>
        <dbReference type="ARBA" id="ARBA00023136"/>
    </source>
</evidence>
<dbReference type="PANTHER" id="PTHR30069:SF46">
    <property type="entry name" value="OAR PROTEIN"/>
    <property type="match status" value="1"/>
</dbReference>
<dbReference type="OrthoDB" id="97893at2"/>
<gene>
    <name evidence="9" type="ORF">PYK22_02354</name>
</gene>
<reference evidence="9 10" key="2">
    <citation type="submission" date="2015-01" db="EMBL/GenBank/DDBJ databases">
        <title>Complete genome sequence of Pyrinomonas methylaliphatogenes type strain K22T.</title>
        <authorList>
            <person name="Lee K.C.Y."/>
            <person name="Power J.F."/>
            <person name="Dunfield P.F."/>
            <person name="Morgan X.C."/>
            <person name="Huttenhower C."/>
            <person name="Stott M.B."/>
        </authorList>
    </citation>
    <scope>NUCLEOTIDE SEQUENCE [LARGE SCALE GENOMIC DNA]</scope>
    <source>
        <strain evidence="9 10">K22</strain>
    </source>
</reference>
<proteinExistence type="predicted"/>
<dbReference type="RefSeq" id="WP_041977520.1">
    <property type="nucleotide sequence ID" value="NZ_CBXV010000008.1"/>
</dbReference>
<dbReference type="GO" id="GO:0015344">
    <property type="term" value="F:siderophore uptake transmembrane transporter activity"/>
    <property type="evidence" value="ECO:0007669"/>
    <property type="project" value="TreeGrafter"/>
</dbReference>